<accession>A0A2I1YYN1</accession>
<dbReference type="RefSeq" id="WP_101786003.1">
    <property type="nucleotide sequence ID" value="NZ_PKIE01000005.1"/>
</dbReference>
<reference evidence="1 2" key="1">
    <citation type="submission" date="2017-12" db="EMBL/GenBank/DDBJ databases">
        <title>Phylogenetic diversity of female urinary microbiome.</title>
        <authorList>
            <person name="Thomas-White K."/>
            <person name="Wolfe A.J."/>
        </authorList>
    </citation>
    <scope>NUCLEOTIDE SEQUENCE [LARGE SCALE GENOMIC DNA]</scope>
    <source>
        <strain evidence="1 2">UMB1341</strain>
    </source>
</reference>
<sequence length="345" mass="41180">MESNSYLIEKFLEEIHTSETIIDIYKKKSKTIDSLKIQKINDNKIMELFQNFIKNDAVFCTIIKMQWEKHKSLKTTRGATKKRTFLYKYFGDDAPEDDRVLDKWTSSKLTKSQKQIDEKYKKHLIGIPATEQLFKDFLIFVDMENTKHKIHQPLTQKQIIIEGMKTLSELDEKTLYLIDCTFAESASNFKIRELTLSDLMNYKIDSLESPQFYIDCIMHSLNKVIEDFTKIESKYELEVIKNKELYLYRIEKFLYLLNIETTSVFLTTFRKVFNAENILKKNIDIPQYNKIDKRKYRTSLFTNLVAQEVNHKLKMNINFPTVRQLFIELRKSLEEYSTFIKNFTQ</sequence>
<organism evidence="1 2">
    <name type="scientific">Streptococcus mitis</name>
    <dbReference type="NCBI Taxonomy" id="28037"/>
    <lineage>
        <taxon>Bacteria</taxon>
        <taxon>Bacillati</taxon>
        <taxon>Bacillota</taxon>
        <taxon>Bacilli</taxon>
        <taxon>Lactobacillales</taxon>
        <taxon>Streptococcaceae</taxon>
        <taxon>Streptococcus</taxon>
        <taxon>Streptococcus mitis group</taxon>
    </lineage>
</organism>
<evidence type="ECO:0000313" key="1">
    <source>
        <dbReference type="EMBL" id="PLA59978.1"/>
    </source>
</evidence>
<dbReference type="AlphaFoldDB" id="A0A2I1YYN1"/>
<protein>
    <submittedName>
        <fullName evidence="1">Uncharacterized protein</fullName>
    </submittedName>
</protein>
<comment type="caution">
    <text evidence="1">The sequence shown here is derived from an EMBL/GenBank/DDBJ whole genome shotgun (WGS) entry which is preliminary data.</text>
</comment>
<dbReference type="EMBL" id="PKIE01000005">
    <property type="protein sequence ID" value="PLA59978.1"/>
    <property type="molecule type" value="Genomic_DNA"/>
</dbReference>
<proteinExistence type="predicted"/>
<name>A0A2I1YYN1_STRMT</name>
<evidence type="ECO:0000313" key="2">
    <source>
        <dbReference type="Proteomes" id="UP000234971"/>
    </source>
</evidence>
<gene>
    <name evidence="1" type="ORF">CYK18_07830</name>
</gene>
<dbReference type="Proteomes" id="UP000234971">
    <property type="component" value="Unassembled WGS sequence"/>
</dbReference>